<evidence type="ECO:0000259" key="2">
    <source>
        <dbReference type="Pfam" id="PF07282"/>
    </source>
</evidence>
<dbReference type="PANTHER" id="PTHR30405:SF11">
    <property type="entry name" value="RNA-GUIDED DNA ENDONUCLEASE RV2885C-RELATED"/>
    <property type="match status" value="1"/>
</dbReference>
<comment type="caution">
    <text evidence="3">The sequence shown here is derived from an EMBL/GenBank/DDBJ whole genome shotgun (WGS) entry which is preliminary data.</text>
</comment>
<dbReference type="InterPro" id="IPR010095">
    <property type="entry name" value="Cas12f1-like_TNB"/>
</dbReference>
<organism evidence="3 4">
    <name type="scientific">Exiguobacterium indicum</name>
    <dbReference type="NCBI Taxonomy" id="296995"/>
    <lineage>
        <taxon>Bacteria</taxon>
        <taxon>Bacillati</taxon>
        <taxon>Bacillota</taxon>
        <taxon>Bacilli</taxon>
        <taxon>Bacillales</taxon>
        <taxon>Bacillales Family XII. Incertae Sedis</taxon>
        <taxon>Exiguobacterium</taxon>
    </lineage>
</organism>
<gene>
    <name evidence="3" type="ORF">AS033_15950</name>
</gene>
<evidence type="ECO:0000256" key="1">
    <source>
        <dbReference type="ARBA" id="ARBA00023125"/>
    </source>
</evidence>
<dbReference type="NCBIfam" id="NF040570">
    <property type="entry name" value="guided_TnpB"/>
    <property type="match status" value="1"/>
</dbReference>
<dbReference type="EMBL" id="LNQL01000007">
    <property type="protein sequence ID" value="KSU47741.1"/>
    <property type="molecule type" value="Genomic_DNA"/>
</dbReference>
<keyword evidence="1" id="KW-0238">DNA-binding</keyword>
<reference evidence="3 4" key="1">
    <citation type="journal article" date="2015" name="Int. J. Syst. Evol. Microbiol.">
        <title>Exiguobacterium enclense sp. nov., isolated from sediment.</title>
        <authorList>
            <person name="Dastager S.G."/>
            <person name="Mawlankar R."/>
            <person name="Sonalkar V.V."/>
            <person name="Thorat M.N."/>
            <person name="Mual P."/>
            <person name="Verma A."/>
            <person name="Krishnamurthi S."/>
            <person name="Tang S.K."/>
            <person name="Li W.J."/>
        </authorList>
    </citation>
    <scope>NUCLEOTIDE SEQUENCE [LARGE SCALE GENOMIC DNA]</scope>
    <source>
        <strain evidence="3 4">NIO-1109</strain>
    </source>
</reference>
<feature type="domain" description="Cas12f1-like TNB" evidence="2">
    <location>
        <begin position="283"/>
        <end position="345"/>
    </location>
</feature>
<dbReference type="OrthoDB" id="4278026at2"/>
<dbReference type="NCBIfam" id="TIGR01766">
    <property type="entry name" value="IS200/IS605 family accessory protein TnpB-like domain"/>
    <property type="match status" value="1"/>
</dbReference>
<protein>
    <submittedName>
        <fullName evidence="3">Transposase</fullName>
    </submittedName>
</protein>
<evidence type="ECO:0000313" key="4">
    <source>
        <dbReference type="Proteomes" id="UP000053797"/>
    </source>
</evidence>
<proteinExistence type="predicted"/>
<dbReference type="RefSeq" id="WP_058266088.1">
    <property type="nucleotide sequence ID" value="NZ_FMYN01000007.1"/>
</dbReference>
<dbReference type="Proteomes" id="UP000053797">
    <property type="component" value="Unassembled WGS sequence"/>
</dbReference>
<dbReference type="InterPro" id="IPR051399">
    <property type="entry name" value="RNA-guided_DNA_endo/Transpos"/>
</dbReference>
<dbReference type="AlphaFoldDB" id="A0A0V8GBS0"/>
<accession>A0A0V8GBS0</accession>
<dbReference type="Pfam" id="PF07282">
    <property type="entry name" value="Cas12f1-like_TNB"/>
    <property type="match status" value="1"/>
</dbReference>
<dbReference type="GO" id="GO:0003677">
    <property type="term" value="F:DNA binding"/>
    <property type="evidence" value="ECO:0007669"/>
    <property type="project" value="UniProtKB-KW"/>
</dbReference>
<name>A0A0V8GBS0_9BACL</name>
<sequence length="358" mass="41223">MSQTLTVNIKLLPTREQQPILESMMGDYIQTVNQLVSDMVEAETMIKMTSKNVHVRLPSAVKNQAIKDAQSVFKKAKKSQFGIIPILKKPYCTWNNQNYSFDFKSISLPIMINDKAKKTAIRAEMVDQDNRNFSLLNNKLGTLRIIKKSNKWMAQIAVTILTTEKTGIKTIGVDLGLKIPAVATTDCDRVRFFGNGRENKYTKRKFRTKRKDLCQKKKLKAIKKLDNKEQRWMQDKDHKVSREIVEFAKENNISVIRLERLANIRQTARTSRKNNKNLHTWSFYRLATFMEYKAKLEGIKVEYVNPAYTSQTCPSCGKRNKAKDRTYSCSCGFKKHRDIVGAMNIRYAPMVDGNSQSA</sequence>
<dbReference type="PANTHER" id="PTHR30405">
    <property type="entry name" value="TRANSPOSASE"/>
    <property type="match status" value="1"/>
</dbReference>
<evidence type="ECO:0000313" key="3">
    <source>
        <dbReference type="EMBL" id="KSU47741.1"/>
    </source>
</evidence>